<accession>A0A9W8PSX5</accession>
<dbReference type="Proteomes" id="UP001152130">
    <property type="component" value="Unassembled WGS sequence"/>
</dbReference>
<dbReference type="InterPro" id="IPR036770">
    <property type="entry name" value="Ankyrin_rpt-contain_sf"/>
</dbReference>
<gene>
    <name evidence="3" type="ORF">NW766_005867</name>
</gene>
<reference evidence="3" key="1">
    <citation type="submission" date="2022-10" db="EMBL/GenBank/DDBJ databases">
        <title>Fusarium specimens isolated from Avocado Roots.</title>
        <authorList>
            <person name="Stajich J."/>
            <person name="Roper C."/>
            <person name="Heimlech-Rivalta G."/>
        </authorList>
    </citation>
    <scope>NUCLEOTIDE SEQUENCE</scope>
    <source>
        <strain evidence="3">CF00143</strain>
    </source>
</reference>
<evidence type="ECO:0000256" key="1">
    <source>
        <dbReference type="SAM" id="MobiDB-lite"/>
    </source>
</evidence>
<dbReference type="Gene3D" id="1.25.40.20">
    <property type="entry name" value="Ankyrin repeat-containing domain"/>
    <property type="match status" value="1"/>
</dbReference>
<keyword evidence="2" id="KW-0812">Transmembrane</keyword>
<dbReference type="EMBL" id="JAPDHF010000007">
    <property type="protein sequence ID" value="KAJ4015522.1"/>
    <property type="molecule type" value="Genomic_DNA"/>
</dbReference>
<organism evidence="3 4">
    <name type="scientific">Fusarium irregulare</name>
    <dbReference type="NCBI Taxonomy" id="2494466"/>
    <lineage>
        <taxon>Eukaryota</taxon>
        <taxon>Fungi</taxon>
        <taxon>Dikarya</taxon>
        <taxon>Ascomycota</taxon>
        <taxon>Pezizomycotina</taxon>
        <taxon>Sordariomycetes</taxon>
        <taxon>Hypocreomycetidae</taxon>
        <taxon>Hypocreales</taxon>
        <taxon>Nectriaceae</taxon>
        <taxon>Fusarium</taxon>
        <taxon>Fusarium incarnatum-equiseti species complex</taxon>
    </lineage>
</organism>
<keyword evidence="4" id="KW-1185">Reference proteome</keyword>
<dbReference type="SUPFAM" id="SSF48403">
    <property type="entry name" value="Ankyrin repeat"/>
    <property type="match status" value="1"/>
</dbReference>
<proteinExistence type="predicted"/>
<feature type="compositionally biased region" description="Acidic residues" evidence="1">
    <location>
        <begin position="228"/>
        <end position="239"/>
    </location>
</feature>
<evidence type="ECO:0000313" key="3">
    <source>
        <dbReference type="EMBL" id="KAJ4015522.1"/>
    </source>
</evidence>
<dbReference type="AlphaFoldDB" id="A0A9W8PSX5"/>
<sequence length="828" mass="93368">MAVVDDTPATENNAPRLLWLQTKQSVSDQVFNGYVIAAGPKKRIVTSSRNDNPERHRRSNKSNGSGSQLLWEWLKIAAALSAALGFISQFMGLCGLAFPCSLAQLGAIFVMALIRAAIRRRLSEPMEHCNAFQWYEIDFLATRIVSNKGPRSSYWVSRGDEKEADPKELFKWTIATPDRDPDNSRHFVRLAEVRDCSSTVNGWRSESSTSSEGIFEDISPDTVSTEDVSPEDFPTEDVPTDNVSTENDSSDDPDAGTSVLLAPTSQQLLRVRKRLGDLSRWRTRSSAASLALVQSIELFMNEFFTSSRFDRYRGKKFLKSLNWLVEAGFSTESGNHDVIQFVIAASKSKPRFDFDKFEINSGLIDAAMSLWMARIDAKKPQNIDNDDKTNQGSGDWRREKAGDSLIYDFYRILGNNMEDDSLKRDISWWVDDATAELSARDMGGDKSKADIIIGFNGIQQDGEGNGDDDTVFINELGISSKESLPTILAQHLFTAFMWTVAQHLPDDCLQPMNEDGEKEIGARQGPAFDDVRLKHQRLDYLVGEMEDYGLGDRNQILLCMIPALSSWKRLPNQVALKLIPCMSPTSRWFVFENYDDLTEPLQELEDTLKEIVQQLSTTRFSELLKKLAPVYTKQHRLELFRDVFRRFGGEDPIGNVDQKDLERPSDERFVRKTLGFTDYHLSTCWPRAYAGMDGLDSLYDLPARAKHTVVKDLFGWTPYHYGCLSENIAFLDFFVETTEKGRQVCKLRCNLLRSPLDIICLEGNARDIQRLLDQLSPADKKDAVQGCGIDGMIPVHLIAKNGSQSAAQSLASQVDLSPFLTKEDFWGR</sequence>
<name>A0A9W8PSX5_9HYPO</name>
<feature type="compositionally biased region" description="Polar residues" evidence="1">
    <location>
        <begin position="200"/>
        <end position="212"/>
    </location>
</feature>
<evidence type="ECO:0000256" key="2">
    <source>
        <dbReference type="SAM" id="Phobius"/>
    </source>
</evidence>
<evidence type="ECO:0000313" key="4">
    <source>
        <dbReference type="Proteomes" id="UP001152130"/>
    </source>
</evidence>
<keyword evidence="2" id="KW-1133">Transmembrane helix</keyword>
<feature type="transmembrane region" description="Helical" evidence="2">
    <location>
        <begin position="96"/>
        <end position="118"/>
    </location>
</feature>
<feature type="region of interest" description="Disordered" evidence="1">
    <location>
        <begin position="45"/>
        <end position="65"/>
    </location>
</feature>
<protein>
    <submittedName>
        <fullName evidence="3">Uncharacterized protein</fullName>
    </submittedName>
</protein>
<feature type="region of interest" description="Disordered" evidence="1">
    <location>
        <begin position="200"/>
        <end position="258"/>
    </location>
</feature>
<comment type="caution">
    <text evidence="3">The sequence shown here is derived from an EMBL/GenBank/DDBJ whole genome shotgun (WGS) entry which is preliminary data.</text>
</comment>
<keyword evidence="2" id="KW-0472">Membrane</keyword>